<dbReference type="STRING" id="630515.SAMN04489812_4304"/>
<evidence type="ECO:0000256" key="1">
    <source>
        <dbReference type="SAM" id="MobiDB-lite"/>
    </source>
</evidence>
<evidence type="ECO:0000313" key="2">
    <source>
        <dbReference type="EMBL" id="SDT14243.1"/>
    </source>
</evidence>
<dbReference type="Gene3D" id="1.25.40.10">
    <property type="entry name" value="Tetratricopeptide repeat domain"/>
    <property type="match status" value="1"/>
</dbReference>
<accession>A0A1H1XYI5</accession>
<protein>
    <recommendedName>
        <fullName evidence="4">Tetratricopeptide repeat-containing protein</fullName>
    </recommendedName>
</protein>
<gene>
    <name evidence="2" type="ORF">SAMN04489812_4304</name>
</gene>
<evidence type="ECO:0000313" key="3">
    <source>
        <dbReference type="Proteomes" id="UP000199103"/>
    </source>
</evidence>
<sequence length="282" mass="30411">MQPKGVEPTIPAGTDIRRLDRGVRAELRSLPKDLAEIVAGHLLLAGELVDENPELAYAHAEAARRRAARLPIVREGAAETAYAAGKYDVALGEYRALRRMTGAAEYLPVMADCERALGRPQQALRLLREAAGQPMEPASSVEAKIVEAGARDDLGQTAEAARLLRATIAEVAGNRPPSRAMRLPVARLRYALADVLLTLGNRADAYVEFVRAAGLDDQGDTDAQERVDELDGMNIEFDDSDDESGHDDESGPDHESGLADGAGLDVDEPDTAERTDTDDTYR</sequence>
<feature type="compositionally biased region" description="Acidic residues" evidence="1">
    <location>
        <begin position="231"/>
        <end position="246"/>
    </location>
</feature>
<feature type="compositionally biased region" description="Basic and acidic residues" evidence="1">
    <location>
        <begin position="271"/>
        <end position="282"/>
    </location>
</feature>
<evidence type="ECO:0008006" key="4">
    <source>
        <dbReference type="Google" id="ProtNLM"/>
    </source>
</evidence>
<proteinExistence type="predicted"/>
<name>A0A1H1XYI5_9ACTN</name>
<dbReference type="Proteomes" id="UP000199103">
    <property type="component" value="Chromosome I"/>
</dbReference>
<reference evidence="2 3" key="1">
    <citation type="submission" date="2016-10" db="EMBL/GenBank/DDBJ databases">
        <authorList>
            <person name="de Groot N.N."/>
        </authorList>
    </citation>
    <scope>NUCLEOTIDE SEQUENCE [LARGE SCALE GENOMIC DNA]</scope>
    <source>
        <strain evidence="2 3">DSM 21800</strain>
    </source>
</reference>
<dbReference type="AlphaFoldDB" id="A0A1H1XYI5"/>
<dbReference type="SUPFAM" id="SSF48452">
    <property type="entry name" value="TPR-like"/>
    <property type="match status" value="1"/>
</dbReference>
<dbReference type="InterPro" id="IPR011990">
    <property type="entry name" value="TPR-like_helical_dom_sf"/>
</dbReference>
<dbReference type="EMBL" id="LT629772">
    <property type="protein sequence ID" value="SDT14243.1"/>
    <property type="molecule type" value="Genomic_DNA"/>
</dbReference>
<feature type="compositionally biased region" description="Basic and acidic residues" evidence="1">
    <location>
        <begin position="247"/>
        <end position="257"/>
    </location>
</feature>
<feature type="region of interest" description="Disordered" evidence="1">
    <location>
        <begin position="231"/>
        <end position="282"/>
    </location>
</feature>
<organism evidence="2 3">
    <name type="scientific">Microlunatus soli</name>
    <dbReference type="NCBI Taxonomy" id="630515"/>
    <lineage>
        <taxon>Bacteria</taxon>
        <taxon>Bacillati</taxon>
        <taxon>Actinomycetota</taxon>
        <taxon>Actinomycetes</taxon>
        <taxon>Propionibacteriales</taxon>
        <taxon>Propionibacteriaceae</taxon>
        <taxon>Microlunatus</taxon>
    </lineage>
</organism>
<keyword evidence="3" id="KW-1185">Reference proteome</keyword>